<dbReference type="SUPFAM" id="SSF111384">
    <property type="entry name" value="OmpH-like"/>
    <property type="match status" value="1"/>
</dbReference>
<feature type="chain" id="PRO_5012593834" evidence="4">
    <location>
        <begin position="20"/>
        <end position="168"/>
    </location>
</feature>
<dbReference type="PIRSF" id="PIRSF002094">
    <property type="entry name" value="OMP26_Skp"/>
    <property type="match status" value="1"/>
</dbReference>
<gene>
    <name evidence="5" type="ORF">CRENPOLYSF2_3270002</name>
</gene>
<proteinExistence type="inferred from homology"/>
<dbReference type="InterPro" id="IPR024930">
    <property type="entry name" value="Skp_dom_sf"/>
</dbReference>
<evidence type="ECO:0000313" key="5">
    <source>
        <dbReference type="EMBL" id="SJM93361.1"/>
    </source>
</evidence>
<dbReference type="InterPro" id="IPR005632">
    <property type="entry name" value="Chaperone_Skp"/>
</dbReference>
<reference evidence="6" key="1">
    <citation type="submission" date="2017-02" db="EMBL/GenBank/DDBJ databases">
        <authorList>
            <person name="Daims H."/>
        </authorList>
    </citation>
    <scope>NUCLEOTIDE SEQUENCE [LARGE SCALE GENOMIC DNA]</scope>
</reference>
<keyword evidence="1 4" id="KW-0732">Signal</keyword>
<dbReference type="RefSeq" id="WP_087147350.1">
    <property type="nucleotide sequence ID" value="NZ_FUKJ01000254.1"/>
</dbReference>
<evidence type="ECO:0000256" key="4">
    <source>
        <dbReference type="SAM" id="SignalP"/>
    </source>
</evidence>
<evidence type="ECO:0000256" key="1">
    <source>
        <dbReference type="ARBA" id="ARBA00022729"/>
    </source>
</evidence>
<feature type="region of interest" description="Disordered" evidence="3">
    <location>
        <begin position="55"/>
        <end position="78"/>
    </location>
</feature>
<dbReference type="GO" id="GO:0051082">
    <property type="term" value="F:unfolded protein binding"/>
    <property type="evidence" value="ECO:0007669"/>
    <property type="project" value="InterPro"/>
</dbReference>
<keyword evidence="6" id="KW-1185">Reference proteome</keyword>
<feature type="signal peptide" evidence="4">
    <location>
        <begin position="1"/>
        <end position="19"/>
    </location>
</feature>
<organism evidence="5 6">
    <name type="scientific">Crenothrix polyspora</name>
    <dbReference type="NCBI Taxonomy" id="360316"/>
    <lineage>
        <taxon>Bacteria</taxon>
        <taxon>Pseudomonadati</taxon>
        <taxon>Pseudomonadota</taxon>
        <taxon>Gammaproteobacteria</taxon>
        <taxon>Methylococcales</taxon>
        <taxon>Crenotrichaceae</taxon>
        <taxon>Crenothrix</taxon>
    </lineage>
</organism>
<sequence>MKTKAALFLGLGLALTATASVAELKIGVVNINAVLEKSTQFEEAKRRMDQKFLPRKKQLESQQSEIQTMDEKLSKDASVMGDAERRKMEKEIQGKVRDAKRAQQEFMEDFNASRNEELGKVQRHILEAIRAIAKDDKFDLLLTEGVIYSNQDIDVTAQVQKKLSSMPK</sequence>
<accession>A0A1R4HBE9</accession>
<name>A0A1R4HBE9_9GAMM</name>
<dbReference type="GO" id="GO:0050821">
    <property type="term" value="P:protein stabilization"/>
    <property type="evidence" value="ECO:0007669"/>
    <property type="project" value="TreeGrafter"/>
</dbReference>
<dbReference type="AlphaFoldDB" id="A0A1R4HBE9"/>
<dbReference type="PANTHER" id="PTHR35089:SF1">
    <property type="entry name" value="CHAPERONE PROTEIN SKP"/>
    <property type="match status" value="1"/>
</dbReference>
<dbReference type="SMART" id="SM00935">
    <property type="entry name" value="OmpH"/>
    <property type="match status" value="1"/>
</dbReference>
<dbReference type="OrthoDB" id="5294628at2"/>
<evidence type="ECO:0000313" key="6">
    <source>
        <dbReference type="Proteomes" id="UP000195442"/>
    </source>
</evidence>
<dbReference type="Pfam" id="PF03938">
    <property type="entry name" value="OmpH"/>
    <property type="match status" value="1"/>
</dbReference>
<comment type="similarity">
    <text evidence="2">Belongs to the skp family.</text>
</comment>
<dbReference type="Proteomes" id="UP000195442">
    <property type="component" value="Unassembled WGS sequence"/>
</dbReference>
<evidence type="ECO:0000256" key="2">
    <source>
        <dbReference type="PIRNR" id="PIRNR002094"/>
    </source>
</evidence>
<dbReference type="Gene3D" id="3.30.910.20">
    <property type="entry name" value="Skp domain"/>
    <property type="match status" value="1"/>
</dbReference>
<dbReference type="GO" id="GO:0005829">
    <property type="term" value="C:cytosol"/>
    <property type="evidence" value="ECO:0007669"/>
    <property type="project" value="TreeGrafter"/>
</dbReference>
<dbReference type="EMBL" id="FUKJ01000254">
    <property type="protein sequence ID" value="SJM93361.1"/>
    <property type="molecule type" value="Genomic_DNA"/>
</dbReference>
<dbReference type="PANTHER" id="PTHR35089">
    <property type="entry name" value="CHAPERONE PROTEIN SKP"/>
    <property type="match status" value="1"/>
</dbReference>
<protein>
    <submittedName>
        <fullName evidence="5">Outer membrane chaperone Skp</fullName>
    </submittedName>
</protein>
<evidence type="ECO:0000256" key="3">
    <source>
        <dbReference type="SAM" id="MobiDB-lite"/>
    </source>
</evidence>